<feature type="compositionally biased region" description="Acidic residues" evidence="1">
    <location>
        <begin position="60"/>
        <end position="70"/>
    </location>
</feature>
<name>A0A8S5RI42_9VIRU</name>
<reference evidence="2" key="1">
    <citation type="journal article" date="2021" name="Proc. Natl. Acad. Sci. U.S.A.">
        <title>A Catalog of Tens of Thousands of Viruses from Human Metagenomes Reveals Hidden Associations with Chronic Diseases.</title>
        <authorList>
            <person name="Tisza M.J."/>
            <person name="Buck C.B."/>
        </authorList>
    </citation>
    <scope>NUCLEOTIDE SEQUENCE</scope>
    <source>
        <strain evidence="2">CtML55</strain>
    </source>
</reference>
<dbReference type="EMBL" id="BK059105">
    <property type="protein sequence ID" value="DAE30745.1"/>
    <property type="molecule type" value="Genomic_DNA"/>
</dbReference>
<sequence>MATIIEIQESKFEHLSDCAEQIVKHGKKLMHCLSELESKSGEHYMERYGKRRRGGMRDSDYDDEDYPRYY</sequence>
<proteinExistence type="predicted"/>
<organism evidence="2">
    <name type="scientific">virus sp. ctML55</name>
    <dbReference type="NCBI Taxonomy" id="2827627"/>
    <lineage>
        <taxon>Viruses</taxon>
    </lineage>
</organism>
<evidence type="ECO:0000256" key="1">
    <source>
        <dbReference type="SAM" id="MobiDB-lite"/>
    </source>
</evidence>
<protein>
    <submittedName>
        <fullName evidence="2">Uncharacterized protein</fullName>
    </submittedName>
</protein>
<accession>A0A8S5RI42</accession>
<evidence type="ECO:0000313" key="2">
    <source>
        <dbReference type="EMBL" id="DAE30745.1"/>
    </source>
</evidence>
<feature type="region of interest" description="Disordered" evidence="1">
    <location>
        <begin position="47"/>
        <end position="70"/>
    </location>
</feature>